<dbReference type="Proteomes" id="UP000256913">
    <property type="component" value="Unassembled WGS sequence"/>
</dbReference>
<dbReference type="PANTHER" id="PTHR43481:SF4">
    <property type="entry name" value="GLYCEROL-1-PHOSPHATE PHOSPHOHYDROLASE 1-RELATED"/>
    <property type="match status" value="1"/>
</dbReference>
<dbReference type="PANTHER" id="PTHR43481">
    <property type="entry name" value="FRUCTOSE-1-PHOSPHATE PHOSPHATASE"/>
    <property type="match status" value="1"/>
</dbReference>
<dbReference type="AlphaFoldDB" id="A0A3D9ZXC2"/>
<dbReference type="Pfam" id="PF00702">
    <property type="entry name" value="Hydrolase"/>
    <property type="match status" value="1"/>
</dbReference>
<dbReference type="OrthoDB" id="9812856at2"/>
<dbReference type="InterPro" id="IPR051806">
    <property type="entry name" value="HAD-like_SPP"/>
</dbReference>
<reference evidence="1 2" key="1">
    <citation type="submission" date="2018-08" db="EMBL/GenBank/DDBJ databases">
        <title>Sequencing the genomes of 1000 actinobacteria strains.</title>
        <authorList>
            <person name="Klenk H.-P."/>
        </authorList>
    </citation>
    <scope>NUCLEOTIDE SEQUENCE [LARGE SCALE GENOMIC DNA]</scope>
    <source>
        <strain evidence="1 2">DSM 44099</strain>
    </source>
</reference>
<dbReference type="InterPro" id="IPR023198">
    <property type="entry name" value="PGP-like_dom2"/>
</dbReference>
<organism evidence="1 2">
    <name type="scientific">Asanoa ferruginea</name>
    <dbReference type="NCBI Taxonomy" id="53367"/>
    <lineage>
        <taxon>Bacteria</taxon>
        <taxon>Bacillati</taxon>
        <taxon>Actinomycetota</taxon>
        <taxon>Actinomycetes</taxon>
        <taxon>Micromonosporales</taxon>
        <taxon>Micromonosporaceae</taxon>
        <taxon>Asanoa</taxon>
    </lineage>
</organism>
<dbReference type="Gene3D" id="1.10.150.240">
    <property type="entry name" value="Putative phosphatase, domain 2"/>
    <property type="match status" value="1"/>
</dbReference>
<proteinExistence type="predicted"/>
<dbReference type="GO" id="GO:0050308">
    <property type="term" value="F:sugar-phosphatase activity"/>
    <property type="evidence" value="ECO:0007669"/>
    <property type="project" value="TreeGrafter"/>
</dbReference>
<dbReference type="InterPro" id="IPR023214">
    <property type="entry name" value="HAD_sf"/>
</dbReference>
<protein>
    <submittedName>
        <fullName evidence="1">Putative hydrolase of the HAD superfamily</fullName>
    </submittedName>
</protein>
<keyword evidence="2" id="KW-1185">Reference proteome</keyword>
<evidence type="ECO:0000313" key="1">
    <source>
        <dbReference type="EMBL" id="REG01816.1"/>
    </source>
</evidence>
<dbReference type="Gene3D" id="3.40.50.1000">
    <property type="entry name" value="HAD superfamily/HAD-like"/>
    <property type="match status" value="1"/>
</dbReference>
<dbReference type="RefSeq" id="WP_116074322.1">
    <property type="nucleotide sequence ID" value="NZ_BONB01000032.1"/>
</dbReference>
<dbReference type="InterPro" id="IPR036412">
    <property type="entry name" value="HAD-like_sf"/>
</dbReference>
<dbReference type="PRINTS" id="PR00413">
    <property type="entry name" value="HADHALOGNASE"/>
</dbReference>
<name>A0A3D9ZXC2_9ACTN</name>
<dbReference type="SFLD" id="SFLDS00003">
    <property type="entry name" value="Haloacid_Dehalogenase"/>
    <property type="match status" value="1"/>
</dbReference>
<keyword evidence="1" id="KW-0378">Hydrolase</keyword>
<dbReference type="EMBL" id="QUMQ01000001">
    <property type="protein sequence ID" value="REG01816.1"/>
    <property type="molecule type" value="Genomic_DNA"/>
</dbReference>
<dbReference type="NCBIfam" id="TIGR01509">
    <property type="entry name" value="HAD-SF-IA-v3"/>
    <property type="match status" value="1"/>
</dbReference>
<comment type="caution">
    <text evidence="1">The sequence shown here is derived from an EMBL/GenBank/DDBJ whole genome shotgun (WGS) entry which is preliminary data.</text>
</comment>
<gene>
    <name evidence="1" type="ORF">DFJ67_7905</name>
</gene>
<dbReference type="SFLD" id="SFLDG01129">
    <property type="entry name" value="C1.5:_HAD__Beta-PGM__Phosphata"/>
    <property type="match status" value="1"/>
</dbReference>
<sequence length="231" mass="24293">MTPFAAVVFDFDGLLMDTETTLVEAWRAEWAFHGLSLDLTDTFWPGHGGDITQHRLDRLGALVGPGFDRAASHARFLAHRERLHRTLALRPGIAAWLTEARAAGLTCAVASSSPLTWVQGHLSRAGVFDTFKAVATGDEVAAHKPDPAIYRLVLDRLGLPPASAVAIEDTPHGIAAARAAGIPAVAIPNPFVKAADCAGASLVLSTAADLPLSEMLACLARTASAPPAQPR</sequence>
<dbReference type="SUPFAM" id="SSF56784">
    <property type="entry name" value="HAD-like"/>
    <property type="match status" value="1"/>
</dbReference>
<evidence type="ECO:0000313" key="2">
    <source>
        <dbReference type="Proteomes" id="UP000256913"/>
    </source>
</evidence>
<dbReference type="InterPro" id="IPR006439">
    <property type="entry name" value="HAD-SF_hydro_IA"/>
</dbReference>
<accession>A0A3D9ZXC2</accession>